<gene>
    <name evidence="4" type="primary">CSON010953</name>
</gene>
<dbReference type="Gene3D" id="2.60.200.20">
    <property type="match status" value="1"/>
</dbReference>
<dbReference type="InterPro" id="IPR008984">
    <property type="entry name" value="SMAD_FHA_dom_sf"/>
</dbReference>
<evidence type="ECO:0000256" key="1">
    <source>
        <dbReference type="SAM" id="MobiDB-lite"/>
    </source>
</evidence>
<feature type="region of interest" description="Disordered" evidence="1">
    <location>
        <begin position="408"/>
        <end position="567"/>
    </location>
</feature>
<dbReference type="SUPFAM" id="SSF49879">
    <property type="entry name" value="SMAD/FHA domain"/>
    <property type="match status" value="1"/>
</dbReference>
<reference evidence="3" key="1">
    <citation type="submission" date="2018-04" db="EMBL/GenBank/DDBJ databases">
        <authorList>
            <person name="Go L.Y."/>
            <person name="Mitchell J.A."/>
        </authorList>
    </citation>
    <scope>NUCLEOTIDE SEQUENCE</scope>
    <source>
        <tissue evidence="3">Whole organism</tissue>
    </source>
</reference>
<dbReference type="PANTHER" id="PTHR23308">
    <property type="entry name" value="NUCLEAR INHIBITOR OF PROTEIN PHOSPHATASE-1"/>
    <property type="match status" value="1"/>
</dbReference>
<dbReference type="CDD" id="cd00060">
    <property type="entry name" value="FHA"/>
    <property type="match status" value="1"/>
</dbReference>
<feature type="region of interest" description="Disordered" evidence="1">
    <location>
        <begin position="288"/>
        <end position="350"/>
    </location>
</feature>
<proteinExistence type="predicted"/>
<evidence type="ECO:0000313" key="3">
    <source>
        <dbReference type="EMBL" id="SSW98428.1"/>
    </source>
</evidence>
<accession>A0A336LKT6</accession>
<dbReference type="VEuPathDB" id="VectorBase:CSON010953"/>
<dbReference type="InterPro" id="IPR000253">
    <property type="entry name" value="FHA_dom"/>
</dbReference>
<dbReference type="Pfam" id="PF00498">
    <property type="entry name" value="FHA"/>
    <property type="match status" value="1"/>
</dbReference>
<feature type="compositionally biased region" description="Polar residues" evidence="1">
    <location>
        <begin position="324"/>
        <end position="335"/>
    </location>
</feature>
<feature type="compositionally biased region" description="Basic and acidic residues" evidence="1">
    <location>
        <begin position="523"/>
        <end position="534"/>
    </location>
</feature>
<name>A0A336LKT6_CULSO</name>
<evidence type="ECO:0000259" key="2">
    <source>
        <dbReference type="PROSITE" id="PS50006"/>
    </source>
</evidence>
<feature type="compositionally biased region" description="Basic residues" evidence="1">
    <location>
        <begin position="490"/>
        <end position="499"/>
    </location>
</feature>
<sequence>MEGDPDSTQPNGTEQLRFIKPNDEVSDLMPMESEVDPRIEKLEPPQFFIRTYDIDDQLKSEIPLKKYAPVYVGRALGCQIDLVEPSISRRHCVFQYKDLIVDSLGNVATGYMIYDLKSSHGTFLNGDRIPSMENIKLKHNDKITLGQCATVFTFWDSKYESSAGMANGTEHEIPNTASTSHEMPPPEVINETVDESLTQQPSSTSQVSEIDVNAAIENDESSDGWLARYIKILNNLADAAKEYEEYGVPITTFDSNSRIGKKFNSEHLKLVQQAQVVAELLSQIGNDEPDEIAPKQRKRKAKAGNSDIVNAPKRSRKSQKNEVNDQNGEVQTEMSPKTKKRGRVAQKPTVNKQKILADEIQKQVNAALVQKSTSNNSDKSSFLGFDQTSFDGGIVTMEEDPLALTDMPIVEQMYECDEPLEENTADSDDEPLQTRVKSAKEPKVVAPVKSSPKKRKPPTKATTSKKAQQIELLNGPTTVTNEPNDLQKSPGKRGRGRPKLQKDVKENKQQTESNAYKQRKSNSRKDSKKVEEMTPSRPNKRGKKSMEISPLKPIDNNAPKRGRKPKKEKEIFLKSNSNISSDIIAVNSPIPPHIKNSYAALTLRINQPIVLVRKLNIQSSNLKILHDPLN</sequence>
<evidence type="ECO:0000313" key="4">
    <source>
        <dbReference type="EMBL" id="SSX18814.1"/>
    </source>
</evidence>
<protein>
    <submittedName>
        <fullName evidence="4">CSON010953 protein</fullName>
    </submittedName>
</protein>
<reference evidence="4" key="2">
    <citation type="submission" date="2018-07" db="EMBL/GenBank/DDBJ databases">
        <authorList>
            <person name="Quirk P.G."/>
            <person name="Krulwich T.A."/>
        </authorList>
    </citation>
    <scope>NUCLEOTIDE SEQUENCE</scope>
</reference>
<dbReference type="EMBL" id="UFQT01000045">
    <property type="protein sequence ID" value="SSX18814.1"/>
    <property type="molecule type" value="Genomic_DNA"/>
</dbReference>
<dbReference type="PROSITE" id="PS50006">
    <property type="entry name" value="FHA_DOMAIN"/>
    <property type="match status" value="1"/>
</dbReference>
<feature type="compositionally biased region" description="Acidic residues" evidence="1">
    <location>
        <begin position="414"/>
        <end position="431"/>
    </location>
</feature>
<feature type="compositionally biased region" description="Polar residues" evidence="1">
    <location>
        <begin position="475"/>
        <end position="487"/>
    </location>
</feature>
<dbReference type="EMBL" id="UFQS01000045">
    <property type="protein sequence ID" value="SSW98428.1"/>
    <property type="molecule type" value="Genomic_DNA"/>
</dbReference>
<dbReference type="SMART" id="SM00240">
    <property type="entry name" value="FHA"/>
    <property type="match status" value="1"/>
</dbReference>
<organism evidence="4">
    <name type="scientific">Culicoides sonorensis</name>
    <name type="common">Biting midge</name>
    <dbReference type="NCBI Taxonomy" id="179676"/>
    <lineage>
        <taxon>Eukaryota</taxon>
        <taxon>Metazoa</taxon>
        <taxon>Ecdysozoa</taxon>
        <taxon>Arthropoda</taxon>
        <taxon>Hexapoda</taxon>
        <taxon>Insecta</taxon>
        <taxon>Pterygota</taxon>
        <taxon>Neoptera</taxon>
        <taxon>Endopterygota</taxon>
        <taxon>Diptera</taxon>
        <taxon>Nematocera</taxon>
        <taxon>Chironomoidea</taxon>
        <taxon>Ceratopogonidae</taxon>
        <taxon>Ceratopogoninae</taxon>
        <taxon>Culicoides</taxon>
        <taxon>Monoculicoides</taxon>
    </lineage>
</organism>
<dbReference type="AlphaFoldDB" id="A0A336LKT6"/>
<feature type="compositionally biased region" description="Basic and acidic residues" evidence="1">
    <location>
        <begin position="500"/>
        <end position="509"/>
    </location>
</feature>
<dbReference type="InterPro" id="IPR050923">
    <property type="entry name" value="Cell_Proc_Reg/RNA_Proc"/>
</dbReference>
<feature type="domain" description="FHA" evidence="2">
    <location>
        <begin position="70"/>
        <end position="129"/>
    </location>
</feature>